<dbReference type="GO" id="GO:0008360">
    <property type="term" value="P:regulation of cell shape"/>
    <property type="evidence" value="ECO:0007669"/>
    <property type="project" value="UniProtKB-KW"/>
</dbReference>
<dbReference type="EMBL" id="JAEQBW010000005">
    <property type="protein sequence ID" value="MBK6265933.1"/>
    <property type="molecule type" value="Genomic_DNA"/>
</dbReference>
<evidence type="ECO:0000256" key="10">
    <source>
        <dbReference type="ARBA" id="ARBA00023316"/>
    </source>
</evidence>
<dbReference type="SUPFAM" id="SSF56601">
    <property type="entry name" value="beta-lactamase/transpeptidase-like"/>
    <property type="match status" value="1"/>
</dbReference>
<evidence type="ECO:0000313" key="14">
    <source>
        <dbReference type="EMBL" id="MBK6265933.1"/>
    </source>
</evidence>
<dbReference type="GO" id="GO:0071555">
    <property type="term" value="P:cell wall organization"/>
    <property type="evidence" value="ECO:0007669"/>
    <property type="project" value="UniProtKB-KW"/>
</dbReference>
<gene>
    <name evidence="14" type="ORF">JKA74_12895</name>
</gene>
<keyword evidence="9 11" id="KW-0472">Membrane</keyword>
<dbReference type="SUPFAM" id="SSF56519">
    <property type="entry name" value="Penicillin binding protein dimerisation domain"/>
    <property type="match status" value="1"/>
</dbReference>
<evidence type="ECO:0000256" key="11">
    <source>
        <dbReference type="SAM" id="Phobius"/>
    </source>
</evidence>
<dbReference type="InterPro" id="IPR036138">
    <property type="entry name" value="PBP_dimer_sf"/>
</dbReference>
<accession>A0A935CCC3</accession>
<keyword evidence="10" id="KW-0961">Cell wall biogenesis/degradation</keyword>
<keyword evidence="5 11" id="KW-0812">Transmembrane</keyword>
<dbReference type="InterPro" id="IPR012338">
    <property type="entry name" value="Beta-lactam/transpept-like"/>
</dbReference>
<evidence type="ECO:0000256" key="7">
    <source>
        <dbReference type="ARBA" id="ARBA00022984"/>
    </source>
</evidence>
<dbReference type="RefSeq" id="WP_201431606.1">
    <property type="nucleotide sequence ID" value="NZ_JAEQBW010000005.1"/>
</dbReference>
<dbReference type="GO" id="GO:0071972">
    <property type="term" value="F:peptidoglycan L,D-transpeptidase activity"/>
    <property type="evidence" value="ECO:0007669"/>
    <property type="project" value="TreeGrafter"/>
</dbReference>
<evidence type="ECO:0000256" key="2">
    <source>
        <dbReference type="ARBA" id="ARBA00004236"/>
    </source>
</evidence>
<organism evidence="14 15">
    <name type="scientific">Marivirga aurantiaca</name>
    <dbReference type="NCBI Taxonomy" id="2802615"/>
    <lineage>
        <taxon>Bacteria</taxon>
        <taxon>Pseudomonadati</taxon>
        <taxon>Bacteroidota</taxon>
        <taxon>Cytophagia</taxon>
        <taxon>Cytophagales</taxon>
        <taxon>Marivirgaceae</taxon>
        <taxon>Marivirga</taxon>
    </lineage>
</organism>
<keyword evidence="4" id="KW-0121">Carboxypeptidase</keyword>
<name>A0A935CCC3_9BACT</name>
<dbReference type="Pfam" id="PF00905">
    <property type="entry name" value="Transpeptidase"/>
    <property type="match status" value="1"/>
</dbReference>
<dbReference type="GO" id="GO:0005886">
    <property type="term" value="C:plasma membrane"/>
    <property type="evidence" value="ECO:0007669"/>
    <property type="project" value="UniProtKB-SubCell"/>
</dbReference>
<keyword evidence="4" id="KW-0645">Protease</keyword>
<dbReference type="Gene3D" id="3.90.1310.10">
    <property type="entry name" value="Penicillin-binding protein 2a (Domain 2)"/>
    <property type="match status" value="1"/>
</dbReference>
<keyword evidence="3" id="KW-1003">Cell membrane</keyword>
<evidence type="ECO:0000256" key="6">
    <source>
        <dbReference type="ARBA" id="ARBA00022960"/>
    </source>
</evidence>
<keyword evidence="8 11" id="KW-1133">Transmembrane helix</keyword>
<evidence type="ECO:0000259" key="13">
    <source>
        <dbReference type="Pfam" id="PF03717"/>
    </source>
</evidence>
<dbReference type="GO" id="GO:0009252">
    <property type="term" value="P:peptidoglycan biosynthetic process"/>
    <property type="evidence" value="ECO:0007669"/>
    <property type="project" value="UniProtKB-KW"/>
</dbReference>
<evidence type="ECO:0000259" key="12">
    <source>
        <dbReference type="Pfam" id="PF00905"/>
    </source>
</evidence>
<dbReference type="InterPro" id="IPR050515">
    <property type="entry name" value="Beta-lactam/transpept"/>
</dbReference>
<dbReference type="InterPro" id="IPR001460">
    <property type="entry name" value="PCN-bd_Tpept"/>
</dbReference>
<evidence type="ECO:0000256" key="1">
    <source>
        <dbReference type="ARBA" id="ARBA00004167"/>
    </source>
</evidence>
<evidence type="ECO:0000256" key="8">
    <source>
        <dbReference type="ARBA" id="ARBA00022989"/>
    </source>
</evidence>
<dbReference type="Gene3D" id="3.40.710.10">
    <property type="entry name" value="DD-peptidase/beta-lactamase superfamily"/>
    <property type="match status" value="1"/>
</dbReference>
<evidence type="ECO:0000256" key="4">
    <source>
        <dbReference type="ARBA" id="ARBA00022645"/>
    </source>
</evidence>
<proteinExistence type="predicted"/>
<dbReference type="Proteomes" id="UP000611723">
    <property type="component" value="Unassembled WGS sequence"/>
</dbReference>
<dbReference type="PANTHER" id="PTHR30627">
    <property type="entry name" value="PEPTIDOGLYCAN D,D-TRANSPEPTIDASE"/>
    <property type="match status" value="1"/>
</dbReference>
<evidence type="ECO:0000256" key="3">
    <source>
        <dbReference type="ARBA" id="ARBA00022475"/>
    </source>
</evidence>
<keyword evidence="15" id="KW-1185">Reference proteome</keyword>
<feature type="domain" description="Penicillin-binding protein dimerisation" evidence="13">
    <location>
        <begin position="49"/>
        <end position="210"/>
    </location>
</feature>
<keyword evidence="6" id="KW-0133">Cell shape</keyword>
<evidence type="ECO:0000256" key="5">
    <source>
        <dbReference type="ARBA" id="ARBA00022692"/>
    </source>
</evidence>
<comment type="caution">
    <text evidence="14">The sequence shown here is derived from an EMBL/GenBank/DDBJ whole genome shotgun (WGS) entry which is preliminary data.</text>
</comment>
<feature type="transmembrane region" description="Helical" evidence="11">
    <location>
        <begin position="7"/>
        <end position="25"/>
    </location>
</feature>
<protein>
    <submittedName>
        <fullName evidence="14">Peptidoglycan glycosyltransferase</fullName>
    </submittedName>
</protein>
<keyword evidence="4" id="KW-0378">Hydrolase</keyword>
<dbReference type="Pfam" id="PF03717">
    <property type="entry name" value="PBP_dimer"/>
    <property type="match status" value="1"/>
</dbReference>
<dbReference type="GO" id="GO:0008658">
    <property type="term" value="F:penicillin binding"/>
    <property type="evidence" value="ECO:0007669"/>
    <property type="project" value="InterPro"/>
</dbReference>
<dbReference type="InterPro" id="IPR005311">
    <property type="entry name" value="PBP_dimer"/>
</dbReference>
<feature type="domain" description="Penicillin-binding protein transpeptidase" evidence="12">
    <location>
        <begin position="252"/>
        <end position="571"/>
    </location>
</feature>
<dbReference type="PANTHER" id="PTHR30627:SF2">
    <property type="entry name" value="PEPTIDOGLYCAN D,D-TRANSPEPTIDASE MRDA"/>
    <property type="match status" value="1"/>
</dbReference>
<evidence type="ECO:0000313" key="15">
    <source>
        <dbReference type="Proteomes" id="UP000611723"/>
    </source>
</evidence>
<dbReference type="Gene3D" id="3.30.1390.30">
    <property type="entry name" value="Penicillin-binding protein 2a, domain 3"/>
    <property type="match status" value="1"/>
</dbReference>
<sequence>MIENRKYYVQTIFIVIGIIFLIKLFSIQVMDSRYKLAAENNVINKVIEYPYRGLIYDRNNKIIVHNTPVYDIMVVPKEVEVADTIRFCSLFDITKEEFEAKILAAKKYSYIKQSLFFPQVNNEEFARIQDDLVEYKGFYPVARTIRSYPEPVLANGLGYIGEVSKNQLAKDTTNYYKSGDYIGISGLEAAYEKELRGKRGVKYKLVNVRGIEKGSFNDGAFDSASVPGNNLVSSIDLELQKYAEFLMKDKVGSIVAIEPATGEILALVNSPSYDPGLLAGRKYSSNFQALSQDTLKPLFNRPVMATYRPGSVFKLVQSLVALQEGVITPGTRIVCNRGIINCHGAHTNEDLHGAIKFSCNPYFYQTFRKIINQGKAPKMNVDSRIGLSMWDEYLDRLGFGRTLGVDIPNEKGGLVPKPSYYNRYYGEGGWNFYTIYSLSIGEGELLTTPLQVANLAAILANRGYFIAPHLARGIDTPDAFLKINYKREDTGIDAEHFTTVVDAMAEIVDGTARIAKVKDVEICGKTGTVENKNSFDHSAFMAFAPKENPKIALSVYVENAGWGGGVAAAISGLLIEKYVKGEVAANREWVENYVMTKAYLNNLK</sequence>
<reference evidence="14" key="1">
    <citation type="submission" date="2021-01" db="EMBL/GenBank/DDBJ databases">
        <title>Marivirga aurantiaca sp. nov., isolated from intertidal surface sediments.</title>
        <authorList>
            <person name="Zhang M."/>
        </authorList>
    </citation>
    <scope>NUCLEOTIDE SEQUENCE</scope>
    <source>
        <strain evidence="14">S37H4</strain>
    </source>
</reference>
<comment type="subcellular location">
    <subcellularLocation>
        <location evidence="2">Cell membrane</location>
    </subcellularLocation>
    <subcellularLocation>
        <location evidence="1">Membrane</location>
        <topology evidence="1">Single-pass membrane protein</topology>
    </subcellularLocation>
</comment>
<keyword evidence="7" id="KW-0573">Peptidoglycan synthesis</keyword>
<dbReference type="AlphaFoldDB" id="A0A935CCC3"/>
<evidence type="ECO:0000256" key="9">
    <source>
        <dbReference type="ARBA" id="ARBA00023136"/>
    </source>
</evidence>